<keyword evidence="2" id="KW-1185">Reference proteome</keyword>
<sequence>MSYETNFCLTAITVSGKGEKFFLYYKNYLVIKIITYRTKEKNKTSYISKDYDLESSYKF</sequence>
<reference evidence="2" key="1">
    <citation type="submission" date="2016-05" db="EMBL/GenBank/DDBJ databases">
        <title>Comparative genomics of biotechnologically important yeasts.</title>
        <authorList>
            <consortium name="DOE Joint Genome Institute"/>
            <person name="Riley R."/>
            <person name="Haridas S."/>
            <person name="Wolfe K.H."/>
            <person name="Lopes M.R."/>
            <person name="Hittinger C.T."/>
            <person name="Goker M."/>
            <person name="Salamov A."/>
            <person name="Wisecaver J."/>
            <person name="Long T.M."/>
            <person name="Aerts A.L."/>
            <person name="Barry K."/>
            <person name="Choi C."/>
            <person name="Clum A."/>
            <person name="Coughlan A.Y."/>
            <person name="Deshpande S."/>
            <person name="Douglass A.P."/>
            <person name="Hanson S.J."/>
            <person name="Klenk H.-P."/>
            <person name="Labutti K."/>
            <person name="Lapidus A."/>
            <person name="Lindquist E."/>
            <person name="Lipzen A."/>
            <person name="Meier-Kolthoff J.P."/>
            <person name="Ohm R.A."/>
            <person name="Otillar R.P."/>
            <person name="Pangilinan J."/>
            <person name="Peng Y."/>
            <person name="Rokas A."/>
            <person name="Rosa C.A."/>
            <person name="Scheuner C."/>
            <person name="Sibirny A.A."/>
            <person name="Slot J.C."/>
            <person name="Stielow J.B."/>
            <person name="Sun H."/>
            <person name="Kurtzman C.P."/>
            <person name="Blackwell M."/>
            <person name="Grigoriev I.V."/>
            <person name="Jeffries T.W."/>
        </authorList>
    </citation>
    <scope>NUCLEOTIDE SEQUENCE [LARGE SCALE GENOMIC DNA]</scope>
    <source>
        <strain evidence="2">NRRL Y-2460</strain>
    </source>
</reference>
<proteinExistence type="predicted"/>
<dbReference type="Proteomes" id="UP000094236">
    <property type="component" value="Unassembled WGS sequence"/>
</dbReference>
<organism evidence="1 2">
    <name type="scientific">Pachysolen tannophilus NRRL Y-2460</name>
    <dbReference type="NCBI Taxonomy" id="669874"/>
    <lineage>
        <taxon>Eukaryota</taxon>
        <taxon>Fungi</taxon>
        <taxon>Dikarya</taxon>
        <taxon>Ascomycota</taxon>
        <taxon>Saccharomycotina</taxon>
        <taxon>Pichiomycetes</taxon>
        <taxon>Pachysolenaceae</taxon>
        <taxon>Pachysolen</taxon>
    </lineage>
</organism>
<evidence type="ECO:0000313" key="1">
    <source>
        <dbReference type="EMBL" id="ODV94447.1"/>
    </source>
</evidence>
<gene>
    <name evidence="1" type="ORF">PACTADRAFT_51284</name>
</gene>
<dbReference type="EMBL" id="KV454016">
    <property type="protein sequence ID" value="ODV94447.1"/>
    <property type="molecule type" value="Genomic_DNA"/>
</dbReference>
<accession>A0A1E4TRT1</accession>
<protein>
    <submittedName>
        <fullName evidence="1">Uncharacterized protein</fullName>
    </submittedName>
</protein>
<evidence type="ECO:0000313" key="2">
    <source>
        <dbReference type="Proteomes" id="UP000094236"/>
    </source>
</evidence>
<dbReference type="AlphaFoldDB" id="A0A1E4TRT1"/>
<name>A0A1E4TRT1_PACTA</name>